<feature type="region of interest" description="Disordered" evidence="4">
    <location>
        <begin position="406"/>
        <end position="442"/>
    </location>
</feature>
<evidence type="ECO:0000313" key="7">
    <source>
        <dbReference type="Proteomes" id="UP000290809"/>
    </source>
</evidence>
<dbReference type="GO" id="GO:0005829">
    <property type="term" value="C:cytosol"/>
    <property type="evidence" value="ECO:0007669"/>
    <property type="project" value="TreeGrafter"/>
</dbReference>
<evidence type="ECO:0000259" key="5">
    <source>
        <dbReference type="PROSITE" id="PS50042"/>
    </source>
</evidence>
<dbReference type="PANTHER" id="PTHR11635:SF152">
    <property type="entry name" value="CAMP-DEPENDENT PROTEIN KINASE TYPE I REGULATORY SUBUNIT-RELATED"/>
    <property type="match status" value="1"/>
</dbReference>
<dbReference type="GO" id="GO:0005952">
    <property type="term" value="C:cAMP-dependent protein kinase complex"/>
    <property type="evidence" value="ECO:0007669"/>
    <property type="project" value="InterPro"/>
</dbReference>
<dbReference type="CDD" id="cd00038">
    <property type="entry name" value="CAP_ED"/>
    <property type="match status" value="1"/>
</dbReference>
<keyword evidence="3" id="KW-0114">cAMP</keyword>
<dbReference type="PANTHER" id="PTHR11635">
    <property type="entry name" value="CAMP-DEPENDENT PROTEIN KINASE REGULATORY CHAIN"/>
    <property type="match status" value="1"/>
</dbReference>
<sequence length="874" mass="100995">MSITSDIFYDKIVTSIKKPPNERTIDEIEEICPWFVGKVKFFSNLKSDIVKDIIKNCEFSERETDDIIIRQFEEGDCFYIILSGQVSIYVNTELVHDDQEVVHQQDEFVPAVKHSVERKATNREKCGNYVVSFGTGASFGELALINKDCIRNATVIADRKTHLAVINRATYNRSLKDVHEADFKKRIEFINKCPLFNGWIQSLKKQAAMSLVQTDFPFEANLVRQEEPVNGLLFIISGQAQVSVDILKHPKQYPNLKLAAYSVTSTDMDDHKLIHTENPNYPVRRMGYIVNERRSALKKIDLCIIGPGTILGEFEYGFNLKTYMQTAICIEPTSAYILGGRNFERLIQSRRNPDGLKQIREIAERNILYRINRPIDSKIPLFRCLVKQIYEANLQLQEEQREKALANRNKIKSERTKGLFEPTSRNQRQQQQERMKGSNKSLLQQNEPEFQTRRHQINQLQNNILTLRTRKYSANQIEERNAKTNSANKRFNSAYSGFDTVYGNNNSDFNEPTTDRSNNTELNEKLPKFQTRRHQINQLQNNILTLRTRKYSANQIEERNAKTNSANKRFNSAYSGFDTVYGNNNSDFNEPTTDRSNNTELNEKLPSFSLYDWETSSENISLIEGKLKRWHYEVDMLYDGETSVGNRISSLKSCEQINLIKQLLPGRQIFIRTIDHNNVIGASGLLETNQFQADNTMHDSCKSVRFESSKRKIDPSEVSINQDDDLMSSNLGQVKITTLNVVNTTDDQLVVDEAGEEYEFKIEVDKSEAFENADEKNQNLTNEVKLILDRIRPVSSTYGYILTNRSSIPTRNIKSARTDEIKESELRKSALASSRLSSKNTPNSYTVIREYRELRDRLRKQENEMRRFRVSLLL</sequence>
<dbReference type="Gene3D" id="2.60.120.10">
    <property type="entry name" value="Jelly Rolls"/>
    <property type="match status" value="2"/>
</dbReference>
<organism evidence="6 7">
    <name type="scientific">Schistosoma bovis</name>
    <name type="common">Blood fluke</name>
    <dbReference type="NCBI Taxonomy" id="6184"/>
    <lineage>
        <taxon>Eukaryota</taxon>
        <taxon>Metazoa</taxon>
        <taxon>Spiralia</taxon>
        <taxon>Lophotrochozoa</taxon>
        <taxon>Platyhelminthes</taxon>
        <taxon>Trematoda</taxon>
        <taxon>Digenea</taxon>
        <taxon>Strigeidida</taxon>
        <taxon>Schistosomatoidea</taxon>
        <taxon>Schistosomatidae</taxon>
        <taxon>Schistosoma</taxon>
    </lineage>
</organism>
<feature type="domain" description="Cyclic nucleotide-binding" evidence="5">
    <location>
        <begin position="41"/>
        <end position="192"/>
    </location>
</feature>
<dbReference type="GO" id="GO:0030552">
    <property type="term" value="F:cAMP binding"/>
    <property type="evidence" value="ECO:0007669"/>
    <property type="project" value="UniProtKB-KW"/>
</dbReference>
<accession>A0A430QBF4</accession>
<dbReference type="EMBL" id="QMKO01002055">
    <property type="protein sequence ID" value="RTG85015.1"/>
    <property type="molecule type" value="Genomic_DNA"/>
</dbReference>
<dbReference type="STRING" id="6184.A0A430QBF4"/>
<keyword evidence="2" id="KW-0116">cAMP-binding</keyword>
<feature type="compositionally biased region" description="Basic and acidic residues" evidence="4">
    <location>
        <begin position="406"/>
        <end position="418"/>
    </location>
</feature>
<dbReference type="GO" id="GO:0004862">
    <property type="term" value="F:cAMP-dependent protein kinase inhibitor activity"/>
    <property type="evidence" value="ECO:0007669"/>
    <property type="project" value="TreeGrafter"/>
</dbReference>
<comment type="caution">
    <text evidence="6">The sequence shown here is derived from an EMBL/GenBank/DDBJ whole genome shotgun (WGS) entry which is preliminary data.</text>
</comment>
<evidence type="ECO:0000256" key="3">
    <source>
        <dbReference type="ARBA" id="ARBA00023149"/>
    </source>
</evidence>
<protein>
    <recommendedName>
        <fullName evidence="5">Cyclic nucleotide-binding domain-containing protein</fullName>
    </recommendedName>
</protein>
<dbReference type="SUPFAM" id="SSF51206">
    <property type="entry name" value="cAMP-binding domain-like"/>
    <property type="match status" value="2"/>
</dbReference>
<dbReference type="InterPro" id="IPR014710">
    <property type="entry name" value="RmlC-like_jellyroll"/>
</dbReference>
<keyword evidence="7" id="KW-1185">Reference proteome</keyword>
<evidence type="ECO:0000256" key="1">
    <source>
        <dbReference type="ARBA" id="ARBA00005753"/>
    </source>
</evidence>
<dbReference type="Proteomes" id="UP000290809">
    <property type="component" value="Unassembled WGS sequence"/>
</dbReference>
<dbReference type="InterPro" id="IPR050503">
    <property type="entry name" value="cAMP-dep_PK_reg_su-like"/>
</dbReference>
<name>A0A430QBF4_SCHBO</name>
<reference evidence="6 7" key="1">
    <citation type="journal article" date="2019" name="PLoS Pathog.">
        <title>Genome sequence of the bovine parasite Schistosoma bovis Tanzania.</title>
        <authorList>
            <person name="Oey H."/>
            <person name="Zakrzewski M."/>
            <person name="Gobert G."/>
            <person name="Gravermann K."/>
            <person name="Stoye J."/>
            <person name="Jones M."/>
            <person name="Mcmanus D."/>
            <person name="Krause L."/>
        </authorList>
    </citation>
    <scope>NUCLEOTIDE SEQUENCE [LARGE SCALE GENOMIC DNA]</scope>
    <source>
        <strain evidence="6 7">TAN1997</strain>
    </source>
</reference>
<evidence type="ECO:0000313" key="6">
    <source>
        <dbReference type="EMBL" id="RTG85015.1"/>
    </source>
</evidence>
<dbReference type="InterPro" id="IPR000595">
    <property type="entry name" value="cNMP-bd_dom"/>
</dbReference>
<dbReference type="GO" id="GO:0034236">
    <property type="term" value="F:protein kinase A catalytic subunit binding"/>
    <property type="evidence" value="ECO:0007669"/>
    <property type="project" value="TreeGrafter"/>
</dbReference>
<keyword evidence="2" id="KW-0547">Nucleotide-binding</keyword>
<dbReference type="AlphaFoldDB" id="A0A430QBF4"/>
<evidence type="ECO:0000256" key="2">
    <source>
        <dbReference type="ARBA" id="ARBA00022566"/>
    </source>
</evidence>
<dbReference type="InterPro" id="IPR018490">
    <property type="entry name" value="cNMP-bd_dom_sf"/>
</dbReference>
<comment type="similarity">
    <text evidence="1">Belongs to the cAMP-dependent kinase regulatory chain family.</text>
</comment>
<proteinExistence type="inferred from homology"/>
<gene>
    <name evidence="6" type="ORF">DC041_0005720</name>
</gene>
<evidence type="ECO:0000256" key="4">
    <source>
        <dbReference type="SAM" id="MobiDB-lite"/>
    </source>
</evidence>
<dbReference type="PROSITE" id="PS50042">
    <property type="entry name" value="CNMP_BINDING_3"/>
    <property type="match status" value="1"/>
</dbReference>